<sequence>MIYLICLAAGRGRRFGADKLLAPWQGRPLYSWGLETLAAACAGQTDARLIVVTNTPAIAESARALGAEAVPSPESEKGQSFSIRAGLDALPPLQENDFLLFGAADQPLLRVETVRRLLDTAAPGVFGATVAAGDRVGSPALFSAALARALYALEGDRGGRGVLNTHPERVLRVECDPEELRDIDRPEDLARLSPN</sequence>
<name>A0AA37N716_9FIRM</name>
<dbReference type="RefSeq" id="WP_238317879.1">
    <property type="nucleotide sequence ID" value="NZ_BQKV01000104.1"/>
</dbReference>
<gene>
    <name evidence="2" type="ORF">JCM17207_22930</name>
</gene>
<organism evidence="2 3">
    <name type="scientific">Faecalibacterium gallinarum</name>
    <dbReference type="NCBI Taxonomy" id="2903556"/>
    <lineage>
        <taxon>Bacteria</taxon>
        <taxon>Bacillati</taxon>
        <taxon>Bacillota</taxon>
        <taxon>Clostridia</taxon>
        <taxon>Eubacteriales</taxon>
        <taxon>Oscillospiraceae</taxon>
        <taxon>Faecalibacterium</taxon>
    </lineage>
</organism>
<dbReference type="InterPro" id="IPR029044">
    <property type="entry name" value="Nucleotide-diphossugar_trans"/>
</dbReference>
<keyword evidence="3" id="KW-1185">Reference proteome</keyword>
<dbReference type="Pfam" id="PF12804">
    <property type="entry name" value="NTP_transf_3"/>
    <property type="match status" value="1"/>
</dbReference>
<proteinExistence type="predicted"/>
<dbReference type="Proteomes" id="UP001055185">
    <property type="component" value="Unassembled WGS sequence"/>
</dbReference>
<dbReference type="InterPro" id="IPR025877">
    <property type="entry name" value="MobA-like_NTP_Trfase"/>
</dbReference>
<dbReference type="PANTHER" id="PTHR43777:SF1">
    <property type="entry name" value="MOLYBDENUM COFACTOR CYTIDYLYLTRANSFERASE"/>
    <property type="match status" value="1"/>
</dbReference>
<protein>
    <recommendedName>
        <fullName evidence="1">MobA-like NTP transferase domain-containing protein</fullName>
    </recommendedName>
</protein>
<comment type="caution">
    <text evidence="2">The sequence shown here is derived from an EMBL/GenBank/DDBJ whole genome shotgun (WGS) entry which is preliminary data.</text>
</comment>
<evidence type="ECO:0000259" key="1">
    <source>
        <dbReference type="Pfam" id="PF12804"/>
    </source>
</evidence>
<dbReference type="PANTHER" id="PTHR43777">
    <property type="entry name" value="MOLYBDENUM COFACTOR CYTIDYLYLTRANSFERASE"/>
    <property type="match status" value="1"/>
</dbReference>
<evidence type="ECO:0000313" key="3">
    <source>
        <dbReference type="Proteomes" id="UP001055185"/>
    </source>
</evidence>
<reference evidence="2" key="1">
    <citation type="journal article" date="2022" name="Int. J. Syst. Evol. Microbiol.">
        <title>Genome-based, phenotypic and chemotaxonomic classification of Faecalibacterium strains: proposal of three novel species Faecalibacterium duncaniae sp. nov., Faecalibacterium hattorii sp. nov. and Faecalibacterium gallinarum sp. nov. .</title>
        <authorList>
            <person name="Sakamoto M."/>
            <person name="Sakurai N."/>
            <person name="Tanno H."/>
            <person name="Iino T."/>
            <person name="Ohkuma M."/>
            <person name="Endo A."/>
        </authorList>
    </citation>
    <scope>NUCLEOTIDE SEQUENCE</scope>
    <source>
        <strain evidence="2">JCM 17207</strain>
    </source>
</reference>
<evidence type="ECO:0000313" key="2">
    <source>
        <dbReference type="EMBL" id="GJN65668.1"/>
    </source>
</evidence>
<dbReference type="AlphaFoldDB" id="A0AA37N716"/>
<dbReference type="GO" id="GO:0016779">
    <property type="term" value="F:nucleotidyltransferase activity"/>
    <property type="evidence" value="ECO:0007669"/>
    <property type="project" value="UniProtKB-ARBA"/>
</dbReference>
<accession>A0AA37N716</accession>
<dbReference type="SUPFAM" id="SSF53448">
    <property type="entry name" value="Nucleotide-diphospho-sugar transferases"/>
    <property type="match status" value="1"/>
</dbReference>
<feature type="domain" description="MobA-like NTP transferase" evidence="1">
    <location>
        <begin position="5"/>
        <end position="168"/>
    </location>
</feature>
<dbReference type="Gene3D" id="3.90.550.10">
    <property type="entry name" value="Spore Coat Polysaccharide Biosynthesis Protein SpsA, Chain A"/>
    <property type="match status" value="1"/>
</dbReference>
<dbReference type="CDD" id="cd04182">
    <property type="entry name" value="GT_2_like_f"/>
    <property type="match status" value="1"/>
</dbReference>
<dbReference type="EMBL" id="BQKV01000104">
    <property type="protein sequence ID" value="GJN65668.1"/>
    <property type="molecule type" value="Genomic_DNA"/>
</dbReference>